<feature type="non-terminal residue" evidence="3">
    <location>
        <position position="187"/>
    </location>
</feature>
<evidence type="ECO:0000313" key="4">
    <source>
        <dbReference type="Proteomes" id="UP000736164"/>
    </source>
</evidence>
<comment type="similarity">
    <text evidence="1">Belongs to the UPF0235 family.</text>
</comment>
<dbReference type="GO" id="GO:0005737">
    <property type="term" value="C:cytoplasm"/>
    <property type="evidence" value="ECO:0007669"/>
    <property type="project" value="TreeGrafter"/>
</dbReference>
<dbReference type="NCBIfam" id="TIGR00251">
    <property type="entry name" value="DUF167 family protein"/>
    <property type="match status" value="1"/>
</dbReference>
<dbReference type="SUPFAM" id="SSF69786">
    <property type="entry name" value="YggU-like"/>
    <property type="match status" value="1"/>
</dbReference>
<dbReference type="HAMAP" id="MF_00634">
    <property type="entry name" value="UPF0235"/>
    <property type="match status" value="1"/>
</dbReference>
<dbReference type="SMART" id="SM01152">
    <property type="entry name" value="DUF167"/>
    <property type="match status" value="1"/>
</dbReference>
<dbReference type="InterPro" id="IPR036591">
    <property type="entry name" value="YggU-like_sf"/>
</dbReference>
<dbReference type="PANTHER" id="PTHR13420">
    <property type="entry name" value="UPF0235 PROTEIN C15ORF40"/>
    <property type="match status" value="1"/>
</dbReference>
<gene>
    <name evidence="3" type="primary">Co040</name>
    <name evidence="3" type="ORF">GTO95_0001612</name>
</gene>
<protein>
    <submittedName>
        <fullName evidence="3">CO040 protein</fullName>
    </submittedName>
</protein>
<proteinExistence type="inferred from homology"/>
<evidence type="ECO:0000256" key="1">
    <source>
        <dbReference type="ARBA" id="ARBA00010364"/>
    </source>
</evidence>
<dbReference type="PANTHER" id="PTHR13420:SF7">
    <property type="entry name" value="UPF0235 PROTEIN C15ORF40"/>
    <property type="match status" value="1"/>
</dbReference>
<evidence type="ECO:0000256" key="2">
    <source>
        <dbReference type="SAM" id="MobiDB-lite"/>
    </source>
</evidence>
<keyword evidence="4" id="KW-1185">Reference proteome</keyword>
<name>A0A8J7NJP7_ATRSP</name>
<dbReference type="EMBL" id="JAAWVO010011627">
    <property type="protein sequence ID" value="MBN3313374.1"/>
    <property type="molecule type" value="Genomic_DNA"/>
</dbReference>
<comment type="caution">
    <text evidence="3">The sequence shown here is derived from an EMBL/GenBank/DDBJ whole genome shotgun (WGS) entry which is preliminary data.</text>
</comment>
<evidence type="ECO:0000313" key="3">
    <source>
        <dbReference type="EMBL" id="MBN3313374.1"/>
    </source>
</evidence>
<organism evidence="3 4">
    <name type="scientific">Atractosteus spatula</name>
    <name type="common">Alligator gar</name>
    <name type="synonym">Lepisosteus spatula</name>
    <dbReference type="NCBI Taxonomy" id="7917"/>
    <lineage>
        <taxon>Eukaryota</taxon>
        <taxon>Metazoa</taxon>
        <taxon>Chordata</taxon>
        <taxon>Craniata</taxon>
        <taxon>Vertebrata</taxon>
        <taxon>Euteleostomi</taxon>
        <taxon>Actinopterygii</taxon>
        <taxon>Neopterygii</taxon>
        <taxon>Holostei</taxon>
        <taxon>Semionotiformes</taxon>
        <taxon>Lepisosteidae</taxon>
        <taxon>Atractosteus</taxon>
    </lineage>
</organism>
<dbReference type="AlphaFoldDB" id="A0A8J7NJP7"/>
<dbReference type="Gene3D" id="3.30.1200.10">
    <property type="entry name" value="YggU-like"/>
    <property type="match status" value="1"/>
</dbReference>
<accession>A0A8J7NJP7</accession>
<dbReference type="InterPro" id="IPR003746">
    <property type="entry name" value="DUF167"/>
</dbReference>
<feature type="non-terminal residue" evidence="3">
    <location>
        <position position="1"/>
    </location>
</feature>
<sequence>MNTLIPVSFYFFRNRLLYHSFTTKRGGLQHPRIFLLLARPCKFSNVGKRTIFPPKDIRARRSPGSSEMPKKDKTVKNTPKAAESPPGPVTRDKIGLISIAVHAKPGAKQNAITDVSTEAVGVAIAAPPSDGEANAELVRYLSKVLELKRSEVVLDRGCKSREKIVKISGSISPEDVLERLKREVAGS</sequence>
<dbReference type="Pfam" id="PF02594">
    <property type="entry name" value="DUF167"/>
    <property type="match status" value="1"/>
</dbReference>
<feature type="region of interest" description="Disordered" evidence="2">
    <location>
        <begin position="54"/>
        <end position="90"/>
    </location>
</feature>
<reference evidence="3" key="1">
    <citation type="journal article" date="2021" name="Cell">
        <title>Tracing the genetic footprints of vertebrate landing in non-teleost ray-finned fishes.</title>
        <authorList>
            <person name="Bi X."/>
            <person name="Wang K."/>
            <person name="Yang L."/>
            <person name="Pan H."/>
            <person name="Jiang H."/>
            <person name="Wei Q."/>
            <person name="Fang M."/>
            <person name="Yu H."/>
            <person name="Zhu C."/>
            <person name="Cai Y."/>
            <person name="He Y."/>
            <person name="Gan X."/>
            <person name="Zeng H."/>
            <person name="Yu D."/>
            <person name="Zhu Y."/>
            <person name="Jiang H."/>
            <person name="Qiu Q."/>
            <person name="Yang H."/>
            <person name="Zhang Y.E."/>
            <person name="Wang W."/>
            <person name="Zhu M."/>
            <person name="He S."/>
            <person name="Zhang G."/>
        </authorList>
    </citation>
    <scope>NUCLEOTIDE SEQUENCE</scope>
    <source>
        <strain evidence="3">Allg_001</strain>
    </source>
</reference>
<dbReference type="Proteomes" id="UP000736164">
    <property type="component" value="Unassembled WGS sequence"/>
</dbReference>